<evidence type="ECO:0000313" key="2">
    <source>
        <dbReference type="EMBL" id="AGK86928.1"/>
    </source>
</evidence>
<keyword evidence="1" id="KW-0472">Membrane</keyword>
<keyword evidence="1" id="KW-1133">Transmembrane helix</keyword>
<evidence type="ECO:0000256" key="1">
    <source>
        <dbReference type="SAM" id="Phobius"/>
    </source>
</evidence>
<accession>R4JF18</accession>
<gene>
    <name evidence="2" type="ORF">SIOphi_00600</name>
</gene>
<keyword evidence="1" id="KW-0812">Transmembrane</keyword>
<dbReference type="Proteomes" id="UP000258501">
    <property type="component" value="Segment"/>
</dbReference>
<sequence length="61" mass="6570">MRGKKVNVWVIGGFAALINLIFIQGSIKRMLITLLIACVAAAILTAIQKKSKNGKGDVDEE</sequence>
<reference evidence="2 3" key="1">
    <citation type="submission" date="2013-02" db="EMBL/GenBank/DDBJ databases">
        <authorList>
            <person name="Lukaszewicz M."/>
            <person name="Biegalska A."/>
            <person name="Krasowska A."/>
        </authorList>
    </citation>
    <scope>NUCLEOTIDE SEQUENCE [LARGE SCALE GENOMIC DNA]</scope>
</reference>
<name>R4JF18_9CAUD</name>
<feature type="transmembrane region" description="Helical" evidence="1">
    <location>
        <begin position="30"/>
        <end position="47"/>
    </location>
</feature>
<proteinExistence type="predicted"/>
<organism evidence="2 3">
    <name type="scientific">Bacillus phage SIOphi</name>
    <dbReference type="NCBI Taxonomy" id="1285382"/>
    <lineage>
        <taxon>Viruses</taxon>
        <taxon>Duplodnaviria</taxon>
        <taxon>Heunggongvirae</taxon>
        <taxon>Uroviricota</taxon>
        <taxon>Caudoviricetes</taxon>
        <taxon>Herelleviridae</taxon>
        <taxon>Bastillevirinae</taxon>
        <taxon>Siophivirus</taxon>
        <taxon>Siophivirus SIOphi</taxon>
    </lineage>
</organism>
<protein>
    <submittedName>
        <fullName evidence="2">Uncharacterized protein</fullName>
    </submittedName>
</protein>
<evidence type="ECO:0000313" key="3">
    <source>
        <dbReference type="Proteomes" id="UP000258501"/>
    </source>
</evidence>
<keyword evidence="3" id="KW-1185">Reference proteome</keyword>
<feature type="transmembrane region" description="Helical" evidence="1">
    <location>
        <begin position="7"/>
        <end position="24"/>
    </location>
</feature>
<dbReference type="EMBL" id="KC699836">
    <property type="protein sequence ID" value="AGK86928.1"/>
    <property type="molecule type" value="Genomic_DNA"/>
</dbReference>